<comment type="caution">
    <text evidence="1">The sequence shown here is derived from an EMBL/GenBank/DDBJ whole genome shotgun (WGS) entry which is preliminary data.</text>
</comment>
<sequence length="195" mass="22427">MYKQKICKDINDNIEKNPKSFWAMLNKLDKMHDNADSFQDIPHDKIVQFFKKLNKSDDNCSSFHKTIMEHFQQLKDNIDNDPSINILDVDITTDEIIKSIKALKNGKSTAMDLVSNEVLKYGEIKVIYEQVSNSLDKRLSVGVGLNLPSLKRPKPRQGFKRLILSDLMNCHPTPSPPPPPGLGFWYFFLLFNSKN</sequence>
<dbReference type="Proteomes" id="UP000596742">
    <property type="component" value="Unassembled WGS sequence"/>
</dbReference>
<dbReference type="OrthoDB" id="6156827at2759"/>
<gene>
    <name evidence="1" type="ORF">MGAL_10B073086</name>
</gene>
<dbReference type="EMBL" id="UYJE01010245">
    <property type="protein sequence ID" value="VDI81223.1"/>
    <property type="molecule type" value="Genomic_DNA"/>
</dbReference>
<evidence type="ECO:0000313" key="1">
    <source>
        <dbReference type="EMBL" id="VDI81223.1"/>
    </source>
</evidence>
<dbReference type="AlphaFoldDB" id="A0A8B6HMT5"/>
<protein>
    <submittedName>
        <fullName evidence="1">Uncharacterized protein</fullName>
    </submittedName>
</protein>
<evidence type="ECO:0000313" key="2">
    <source>
        <dbReference type="Proteomes" id="UP000596742"/>
    </source>
</evidence>
<accession>A0A8B6HMT5</accession>
<organism evidence="1 2">
    <name type="scientific">Mytilus galloprovincialis</name>
    <name type="common">Mediterranean mussel</name>
    <dbReference type="NCBI Taxonomy" id="29158"/>
    <lineage>
        <taxon>Eukaryota</taxon>
        <taxon>Metazoa</taxon>
        <taxon>Spiralia</taxon>
        <taxon>Lophotrochozoa</taxon>
        <taxon>Mollusca</taxon>
        <taxon>Bivalvia</taxon>
        <taxon>Autobranchia</taxon>
        <taxon>Pteriomorphia</taxon>
        <taxon>Mytilida</taxon>
        <taxon>Mytiloidea</taxon>
        <taxon>Mytilidae</taxon>
        <taxon>Mytilinae</taxon>
        <taxon>Mytilus</taxon>
    </lineage>
</organism>
<reference evidence="1" key="1">
    <citation type="submission" date="2018-11" db="EMBL/GenBank/DDBJ databases">
        <authorList>
            <person name="Alioto T."/>
            <person name="Alioto T."/>
        </authorList>
    </citation>
    <scope>NUCLEOTIDE SEQUENCE</scope>
</reference>
<name>A0A8B6HMT5_MYTGA</name>
<proteinExistence type="predicted"/>
<keyword evidence="2" id="KW-1185">Reference proteome</keyword>